<dbReference type="EMBL" id="LAZR01034623">
    <property type="protein sequence ID" value="KKL44805.1"/>
    <property type="molecule type" value="Genomic_DNA"/>
</dbReference>
<evidence type="ECO:0000256" key="3">
    <source>
        <dbReference type="ARBA" id="ARBA00022801"/>
    </source>
</evidence>
<dbReference type="InterPro" id="IPR011856">
    <property type="entry name" value="tRNA_endonuc-like_dom_sf"/>
</dbReference>
<name>A0A0F9EIV8_9ZZZZ</name>
<dbReference type="GO" id="GO:0004518">
    <property type="term" value="F:nuclease activity"/>
    <property type="evidence" value="ECO:0007669"/>
    <property type="project" value="UniProtKB-KW"/>
</dbReference>
<dbReference type="Pfam" id="PF08774">
    <property type="entry name" value="VRR_NUC"/>
    <property type="match status" value="1"/>
</dbReference>
<evidence type="ECO:0000313" key="5">
    <source>
        <dbReference type="EMBL" id="KKL44805.1"/>
    </source>
</evidence>
<feature type="domain" description="VRR-NUC" evidence="4">
    <location>
        <begin position="4"/>
        <end position="69"/>
    </location>
</feature>
<gene>
    <name evidence="5" type="ORF">LCGC14_2362030</name>
</gene>
<keyword evidence="3" id="KW-0378">Hydrolase</keyword>
<feature type="non-terminal residue" evidence="5">
    <location>
        <position position="1"/>
    </location>
</feature>
<evidence type="ECO:0000259" key="4">
    <source>
        <dbReference type="Pfam" id="PF08774"/>
    </source>
</evidence>
<protein>
    <recommendedName>
        <fullName evidence="4">VRR-NUC domain-containing protein</fullName>
    </recommendedName>
</protein>
<sequence length="91" mass="9550">ISMGLTKGSSDLIGWTPVEITPAMVGSTAAVFTAIEVKRSKGGVTTTEQKRFIKRVKQAGGIAGVAASAEAAVDIIGRWNECGHKRPTNEH</sequence>
<dbReference type="GO" id="GO:0003676">
    <property type="term" value="F:nucleic acid binding"/>
    <property type="evidence" value="ECO:0007669"/>
    <property type="project" value="InterPro"/>
</dbReference>
<dbReference type="AlphaFoldDB" id="A0A0F9EIV8"/>
<comment type="caution">
    <text evidence="5">The sequence shown here is derived from an EMBL/GenBank/DDBJ whole genome shotgun (WGS) entry which is preliminary data.</text>
</comment>
<dbReference type="InterPro" id="IPR014883">
    <property type="entry name" value="VRR_NUC"/>
</dbReference>
<organism evidence="5">
    <name type="scientific">marine sediment metagenome</name>
    <dbReference type="NCBI Taxonomy" id="412755"/>
    <lineage>
        <taxon>unclassified sequences</taxon>
        <taxon>metagenomes</taxon>
        <taxon>ecological metagenomes</taxon>
    </lineage>
</organism>
<accession>A0A0F9EIV8</accession>
<keyword evidence="2" id="KW-0540">Nuclease</keyword>
<dbReference type="GO" id="GO:0016788">
    <property type="term" value="F:hydrolase activity, acting on ester bonds"/>
    <property type="evidence" value="ECO:0007669"/>
    <property type="project" value="InterPro"/>
</dbReference>
<proteinExistence type="predicted"/>
<dbReference type="Gene3D" id="3.40.1350.10">
    <property type="match status" value="1"/>
</dbReference>
<evidence type="ECO:0000256" key="2">
    <source>
        <dbReference type="ARBA" id="ARBA00022722"/>
    </source>
</evidence>
<comment type="cofactor">
    <cofactor evidence="1">
        <name>Mg(2+)</name>
        <dbReference type="ChEBI" id="CHEBI:18420"/>
    </cofactor>
</comment>
<evidence type="ECO:0000256" key="1">
    <source>
        <dbReference type="ARBA" id="ARBA00001946"/>
    </source>
</evidence>
<reference evidence="5" key="1">
    <citation type="journal article" date="2015" name="Nature">
        <title>Complex archaea that bridge the gap between prokaryotes and eukaryotes.</title>
        <authorList>
            <person name="Spang A."/>
            <person name="Saw J.H."/>
            <person name="Jorgensen S.L."/>
            <person name="Zaremba-Niedzwiedzka K."/>
            <person name="Martijn J."/>
            <person name="Lind A.E."/>
            <person name="van Eijk R."/>
            <person name="Schleper C."/>
            <person name="Guy L."/>
            <person name="Ettema T.J."/>
        </authorList>
    </citation>
    <scope>NUCLEOTIDE SEQUENCE</scope>
</reference>